<protein>
    <submittedName>
        <fullName evidence="7">Pyridoxal phosphate-dependent aminotransferase</fullName>
    </submittedName>
</protein>
<gene>
    <name evidence="7" type="ORF">BBG48_003900</name>
    <name evidence="8" type="ORF">FL857_06700</name>
</gene>
<evidence type="ECO:0000256" key="2">
    <source>
        <dbReference type="ARBA" id="ARBA00007441"/>
    </source>
</evidence>
<evidence type="ECO:0000259" key="6">
    <source>
        <dbReference type="Pfam" id="PF00155"/>
    </source>
</evidence>
<dbReference type="PANTHER" id="PTHR46383">
    <property type="entry name" value="ASPARTATE AMINOTRANSFERASE"/>
    <property type="match status" value="1"/>
</dbReference>
<evidence type="ECO:0000313" key="10">
    <source>
        <dbReference type="Proteomes" id="UP000319424"/>
    </source>
</evidence>
<name>A0A371ILZ9_9FIRM</name>
<organism evidence="7 9">
    <name type="scientific">Criibacterium bergeronii</name>
    <dbReference type="NCBI Taxonomy" id="1871336"/>
    <lineage>
        <taxon>Bacteria</taxon>
        <taxon>Bacillati</taxon>
        <taxon>Bacillota</taxon>
        <taxon>Clostridia</taxon>
        <taxon>Peptostreptococcales</taxon>
        <taxon>Filifactoraceae</taxon>
        <taxon>Criibacterium</taxon>
    </lineage>
</organism>
<evidence type="ECO:0000313" key="9">
    <source>
        <dbReference type="Proteomes" id="UP000093352"/>
    </source>
</evidence>
<dbReference type="EMBL" id="VJXW01000008">
    <property type="protein sequence ID" value="TRW26101.1"/>
    <property type="molecule type" value="Genomic_DNA"/>
</dbReference>
<evidence type="ECO:0000313" key="8">
    <source>
        <dbReference type="EMBL" id="TRW26101.1"/>
    </source>
</evidence>
<dbReference type="GO" id="GO:0030170">
    <property type="term" value="F:pyridoxal phosphate binding"/>
    <property type="evidence" value="ECO:0007669"/>
    <property type="project" value="InterPro"/>
</dbReference>
<reference evidence="7" key="2">
    <citation type="submission" date="2018-07" db="EMBL/GenBank/DDBJ databases">
        <authorList>
            <person name="Quirk P.G."/>
            <person name="Krulwich T.A."/>
        </authorList>
    </citation>
    <scope>NUCLEOTIDE SEQUENCE</scope>
    <source>
        <strain evidence="7">CCRI-22567</strain>
    </source>
</reference>
<keyword evidence="3 7" id="KW-0032">Aminotransferase</keyword>
<dbReference type="InterPro" id="IPR050596">
    <property type="entry name" value="AspAT/PAT-like"/>
</dbReference>
<dbReference type="GO" id="GO:0008483">
    <property type="term" value="F:transaminase activity"/>
    <property type="evidence" value="ECO:0007669"/>
    <property type="project" value="UniProtKB-KW"/>
</dbReference>
<dbReference type="Pfam" id="PF00155">
    <property type="entry name" value="Aminotran_1_2"/>
    <property type="match status" value="1"/>
</dbReference>
<dbReference type="STRING" id="1871336.BBG48_02150"/>
<keyword evidence="9" id="KW-1185">Reference proteome</keyword>
<dbReference type="RefSeq" id="WP_068912416.1">
    <property type="nucleotide sequence ID" value="NZ_MBEW02000006.1"/>
</dbReference>
<dbReference type="SUPFAM" id="SSF53383">
    <property type="entry name" value="PLP-dependent transferases"/>
    <property type="match status" value="1"/>
</dbReference>
<keyword evidence="5" id="KW-0663">Pyridoxal phosphate</keyword>
<dbReference type="CDD" id="cd00609">
    <property type="entry name" value="AAT_like"/>
    <property type="match status" value="1"/>
</dbReference>
<dbReference type="NCBIfam" id="NF005744">
    <property type="entry name" value="PRK07568.1"/>
    <property type="match status" value="1"/>
</dbReference>
<comment type="cofactor">
    <cofactor evidence="1">
        <name>pyridoxal 5'-phosphate</name>
        <dbReference type="ChEBI" id="CHEBI:597326"/>
    </cofactor>
</comment>
<dbReference type="InterPro" id="IPR004839">
    <property type="entry name" value="Aminotransferase_I/II_large"/>
</dbReference>
<dbReference type="PANTHER" id="PTHR46383:SF1">
    <property type="entry name" value="ASPARTATE AMINOTRANSFERASE"/>
    <property type="match status" value="1"/>
</dbReference>
<dbReference type="InterPro" id="IPR015424">
    <property type="entry name" value="PyrdxlP-dep_Trfase"/>
</dbReference>
<feature type="domain" description="Aminotransferase class I/classII large" evidence="6">
    <location>
        <begin position="31"/>
        <end position="382"/>
    </location>
</feature>
<proteinExistence type="inferred from homology"/>
<dbReference type="InterPro" id="IPR015421">
    <property type="entry name" value="PyrdxlP-dep_Trfase_major"/>
</dbReference>
<dbReference type="InterPro" id="IPR015422">
    <property type="entry name" value="PyrdxlP-dep_Trfase_small"/>
</dbReference>
<keyword evidence="4 7" id="KW-0808">Transferase</keyword>
<dbReference type="Gene3D" id="3.90.1150.10">
    <property type="entry name" value="Aspartate Aminotransferase, domain 1"/>
    <property type="match status" value="1"/>
</dbReference>
<dbReference type="GO" id="GO:0006520">
    <property type="term" value="P:amino acid metabolic process"/>
    <property type="evidence" value="ECO:0007669"/>
    <property type="project" value="InterPro"/>
</dbReference>
<dbReference type="Proteomes" id="UP000093352">
    <property type="component" value="Unassembled WGS sequence"/>
</dbReference>
<accession>A0A371ILZ9</accession>
<sequence length="395" mass="44947">MQLSNRINTLKVSPIRNLAPYEKAATKKGLNVIKMNIGQPDIKTPKEFFSAINKSDIDVLSYSPSEGREDLLSSLEEYYTKIGYNFTKDDMIITQGGSEGINFVFTTLLDEGEKVLMPEPFYANYENIAHLANVNFTPIKRKTEDNFALPAYEEILPLVDEKTKAIMFTNPCNPSGRVYTKEEVETIVRIAKEKDLFIISDEVYREFIYDGREYVSVTNYKEVEDKIVIIDSISKRYSCCGSRIGNIASKNKEIMDKMVKLAQVRLSASTLDQIGAANLKTVPENYFAEILDDYNSRRDTLVKELSQIDGIVFNKPEGAFYTIIDLPVKDAQEFAIWTLQNINIDGNTLLMTPGSGFYQNPQEGKNKIRLSYCLNEEQIKLGIRILKKALEEFNK</sequence>
<evidence type="ECO:0000313" key="7">
    <source>
        <dbReference type="EMBL" id="RDY21504.1"/>
    </source>
</evidence>
<reference evidence="8 10" key="3">
    <citation type="submission" date="2019-07" db="EMBL/GenBank/DDBJ databases">
        <title>Criibacterium bergeronii gen. nov., sp. nov. isolated from human clinical samples.</title>
        <authorList>
            <person name="Maheux A.F."/>
            <person name="Boudreau D.K."/>
            <person name="Berube E."/>
            <person name="Brodeur S."/>
            <person name="Bernard K.A."/>
            <person name="Abed J.Y."/>
            <person name="Ducrey E."/>
            <person name="Guay E.F."/>
            <person name="Raymond F."/>
            <person name="Corbeil J."/>
            <person name="Domingo M.-C."/>
            <person name="Roy P.H."/>
            <person name="Boissinot M."/>
            <person name="Tocheva E.I."/>
            <person name="Omar R.F."/>
        </authorList>
    </citation>
    <scope>NUCLEOTIDE SEQUENCE [LARGE SCALE GENOMIC DNA]</scope>
    <source>
        <strain evidence="8 10">CCRI-24246</strain>
    </source>
</reference>
<dbReference type="EMBL" id="MBEW02000006">
    <property type="protein sequence ID" value="RDY21504.1"/>
    <property type="molecule type" value="Genomic_DNA"/>
</dbReference>
<reference evidence="7 9" key="1">
    <citation type="journal article" date="2016" name="Genome Announc.">
        <title>Draft Genome Sequence of Criibacterium bergeronii gen. nov., sp. nov., Strain CCRI-22567T, Isolated from a Vaginal Sample from a Woman with Bacterial Vaginosis.</title>
        <authorList>
            <person name="Maheux A.F."/>
            <person name="Berube E."/>
            <person name="Boudreau D.K."/>
            <person name="Raymond F."/>
            <person name="Corbeil J."/>
            <person name="Roy P.H."/>
            <person name="Boissinot M."/>
            <person name="Omar R.F."/>
        </authorList>
    </citation>
    <scope>NUCLEOTIDE SEQUENCE [LARGE SCALE GENOMIC DNA]</scope>
    <source>
        <strain evidence="7 9">CCRI-22567</strain>
    </source>
</reference>
<evidence type="ECO:0000256" key="3">
    <source>
        <dbReference type="ARBA" id="ARBA00022576"/>
    </source>
</evidence>
<dbReference type="Proteomes" id="UP000319424">
    <property type="component" value="Unassembled WGS sequence"/>
</dbReference>
<comment type="similarity">
    <text evidence="2">Belongs to the class-I pyridoxal-phosphate-dependent aminotransferase family.</text>
</comment>
<evidence type="ECO:0000256" key="5">
    <source>
        <dbReference type="ARBA" id="ARBA00022898"/>
    </source>
</evidence>
<dbReference type="OrthoDB" id="9802328at2"/>
<comment type="caution">
    <text evidence="7">The sequence shown here is derived from an EMBL/GenBank/DDBJ whole genome shotgun (WGS) entry which is preliminary data.</text>
</comment>
<dbReference type="AlphaFoldDB" id="A0A371ILZ9"/>
<dbReference type="Gene3D" id="3.40.640.10">
    <property type="entry name" value="Type I PLP-dependent aspartate aminotransferase-like (Major domain)"/>
    <property type="match status" value="1"/>
</dbReference>
<evidence type="ECO:0000256" key="1">
    <source>
        <dbReference type="ARBA" id="ARBA00001933"/>
    </source>
</evidence>
<evidence type="ECO:0000256" key="4">
    <source>
        <dbReference type="ARBA" id="ARBA00022679"/>
    </source>
</evidence>